<keyword evidence="1 5" id="KW-0489">Methyltransferase</keyword>
<evidence type="ECO:0000256" key="3">
    <source>
        <dbReference type="ARBA" id="ARBA00022691"/>
    </source>
</evidence>
<dbReference type="NCBIfam" id="NF004851">
    <property type="entry name" value="PRK06202.1"/>
    <property type="match status" value="1"/>
</dbReference>
<comment type="caution">
    <text evidence="5">The sequence shown here is derived from an EMBL/GenBank/DDBJ whole genome shotgun (WGS) entry which is preliminary data.</text>
</comment>
<evidence type="ECO:0000313" key="6">
    <source>
        <dbReference type="Proteomes" id="UP000249341"/>
    </source>
</evidence>
<dbReference type="Gene3D" id="3.40.50.150">
    <property type="entry name" value="Vaccinia Virus protein VP39"/>
    <property type="match status" value="1"/>
</dbReference>
<evidence type="ECO:0000259" key="4">
    <source>
        <dbReference type="Pfam" id="PF13649"/>
    </source>
</evidence>
<dbReference type="AlphaFoldDB" id="A0A327Z4F4"/>
<keyword evidence="6" id="KW-1185">Reference proteome</keyword>
<proteinExistence type="predicted"/>
<evidence type="ECO:0000256" key="1">
    <source>
        <dbReference type="ARBA" id="ARBA00022603"/>
    </source>
</evidence>
<dbReference type="CDD" id="cd02440">
    <property type="entry name" value="AdoMet_MTases"/>
    <property type="match status" value="1"/>
</dbReference>
<dbReference type="SUPFAM" id="SSF53335">
    <property type="entry name" value="S-adenosyl-L-methionine-dependent methyltransferases"/>
    <property type="match status" value="1"/>
</dbReference>
<dbReference type="EMBL" id="QLMJ01000015">
    <property type="protein sequence ID" value="RAK31201.1"/>
    <property type="molecule type" value="Genomic_DNA"/>
</dbReference>
<dbReference type="Proteomes" id="UP000249341">
    <property type="component" value="Unassembled WGS sequence"/>
</dbReference>
<dbReference type="InterPro" id="IPR029063">
    <property type="entry name" value="SAM-dependent_MTases_sf"/>
</dbReference>
<dbReference type="PANTHER" id="PTHR43464">
    <property type="entry name" value="METHYLTRANSFERASE"/>
    <property type="match status" value="1"/>
</dbReference>
<name>A0A327Z4F4_9ACTN</name>
<keyword evidence="3" id="KW-0949">S-adenosyl-L-methionine</keyword>
<dbReference type="Pfam" id="PF13649">
    <property type="entry name" value="Methyltransf_25"/>
    <property type="match status" value="1"/>
</dbReference>
<protein>
    <submittedName>
        <fullName evidence="5">2-polyprenyl-3-methyl-5-hydroxy-6-metoxy-1, 4-benzoquinol methylase</fullName>
    </submittedName>
</protein>
<dbReference type="GO" id="GO:0032259">
    <property type="term" value="P:methylation"/>
    <property type="evidence" value="ECO:0007669"/>
    <property type="project" value="UniProtKB-KW"/>
</dbReference>
<organism evidence="5 6">
    <name type="scientific">Actinoplanes lutulentus</name>
    <dbReference type="NCBI Taxonomy" id="1287878"/>
    <lineage>
        <taxon>Bacteria</taxon>
        <taxon>Bacillati</taxon>
        <taxon>Actinomycetota</taxon>
        <taxon>Actinomycetes</taxon>
        <taxon>Micromonosporales</taxon>
        <taxon>Micromonosporaceae</taxon>
        <taxon>Actinoplanes</taxon>
    </lineage>
</organism>
<evidence type="ECO:0000313" key="5">
    <source>
        <dbReference type="EMBL" id="RAK31201.1"/>
    </source>
</evidence>
<dbReference type="PANTHER" id="PTHR43464:SF19">
    <property type="entry name" value="UBIQUINONE BIOSYNTHESIS O-METHYLTRANSFERASE, MITOCHONDRIAL"/>
    <property type="match status" value="1"/>
</dbReference>
<evidence type="ECO:0000256" key="2">
    <source>
        <dbReference type="ARBA" id="ARBA00022679"/>
    </source>
</evidence>
<feature type="domain" description="Methyltransferase" evidence="4">
    <location>
        <begin position="84"/>
        <end position="173"/>
    </location>
</feature>
<accession>A0A327Z4F4</accession>
<gene>
    <name evidence="5" type="ORF">B0I29_1157</name>
</gene>
<keyword evidence="2" id="KW-0808">Transferase</keyword>
<sequence length="257" mass="28953">MRQVAGSVNPLIIVGMRNPMTRAGLTRRDTVSNEFMDDPGCDPERLERTYQQFSTVNRLVSGWRRIYRQWIRPRLDTDRPTTLLDIGFGGGDISRALAGWAGRDGLVLRITAIDPDERALRHVRRHPAAGVRFEQASSADLVSRGDRYDLVISNHLLHHLDAAALAALLADSRALSRQLVVHNDLSRARAGYGLYAVATLPFARRSFIHQDGLLSIRRSYRPAELRAVVPQGWQVRPMFAQRVLLTHEGTSHEGEHR</sequence>
<dbReference type="GO" id="GO:0008168">
    <property type="term" value="F:methyltransferase activity"/>
    <property type="evidence" value="ECO:0007669"/>
    <property type="project" value="UniProtKB-KW"/>
</dbReference>
<reference evidence="5 6" key="1">
    <citation type="submission" date="2018-06" db="EMBL/GenBank/DDBJ databases">
        <title>Genomic Encyclopedia of Type Strains, Phase III (KMG-III): the genomes of soil and plant-associated and newly described type strains.</title>
        <authorList>
            <person name="Whitman W."/>
        </authorList>
    </citation>
    <scope>NUCLEOTIDE SEQUENCE [LARGE SCALE GENOMIC DNA]</scope>
    <source>
        <strain evidence="5 6">CGMCC 4.7090</strain>
    </source>
</reference>
<dbReference type="InterPro" id="IPR041698">
    <property type="entry name" value="Methyltransf_25"/>
</dbReference>